<proteinExistence type="predicted"/>
<evidence type="ECO:0000256" key="2">
    <source>
        <dbReference type="ARBA" id="ARBA00022527"/>
    </source>
</evidence>
<evidence type="ECO:0000256" key="7">
    <source>
        <dbReference type="PROSITE-ProRule" id="PRU10141"/>
    </source>
</evidence>
<dbReference type="Gene3D" id="1.10.510.10">
    <property type="entry name" value="Transferase(Phosphotransferase) domain 1"/>
    <property type="match status" value="1"/>
</dbReference>
<dbReference type="FunFam" id="3.30.200.20:FF:000705">
    <property type="entry name" value="Non-specific serine/threonine protein kinase"/>
    <property type="match status" value="1"/>
</dbReference>
<dbReference type="PANTHER" id="PTHR45832">
    <property type="entry name" value="SERINE/THREONINE-PROTEIN KINASE SAMKA-RELATED-RELATED"/>
    <property type="match status" value="1"/>
</dbReference>
<reference evidence="11" key="1">
    <citation type="submission" date="2022-12" db="EMBL/GenBank/DDBJ databases">
        <title>Genome assemblies of Blomia tropicalis.</title>
        <authorList>
            <person name="Cui Y."/>
        </authorList>
    </citation>
    <scope>NUCLEOTIDE SEQUENCE</scope>
    <source>
        <tissue evidence="11">Adult mites</tissue>
    </source>
</reference>
<dbReference type="EMBL" id="JAPWDV010000003">
    <property type="protein sequence ID" value="KAJ6218301.1"/>
    <property type="molecule type" value="Genomic_DNA"/>
</dbReference>
<evidence type="ECO:0000256" key="3">
    <source>
        <dbReference type="ARBA" id="ARBA00022679"/>
    </source>
</evidence>
<feature type="compositionally biased region" description="Polar residues" evidence="8">
    <location>
        <begin position="403"/>
        <end position="416"/>
    </location>
</feature>
<organism evidence="11 12">
    <name type="scientific">Blomia tropicalis</name>
    <name type="common">Mite</name>
    <dbReference type="NCBI Taxonomy" id="40697"/>
    <lineage>
        <taxon>Eukaryota</taxon>
        <taxon>Metazoa</taxon>
        <taxon>Ecdysozoa</taxon>
        <taxon>Arthropoda</taxon>
        <taxon>Chelicerata</taxon>
        <taxon>Arachnida</taxon>
        <taxon>Acari</taxon>
        <taxon>Acariformes</taxon>
        <taxon>Sarcoptiformes</taxon>
        <taxon>Astigmata</taxon>
        <taxon>Glycyphagoidea</taxon>
        <taxon>Echimyopodidae</taxon>
        <taxon>Blomia</taxon>
    </lineage>
</organism>
<sequence>MFGKKKKKPFISAPTNFEHRVHTGFDRKEGKFVGLPPQWQSLIQGGGNSNRPKPIIDPSNITQTEIMDIKSHTIVRGHNSAVNVASKFVADNQDISNSRNLVTRSNSLRRVESPPLQRHQNVTRFSQVPENMPLDVINGNYQPQQQTGSNNFNNKFGTTQMLQTNNQMINHQHANMNQHFMFQQSQQQQQQPSATHNMINQMNMNHLTQNRNFTNRNVNPSYQIPPNSETLNKNVIQPVNNMSMNVNSQLIANKTRYGMLPQPQQAQFVTNPNMINMNQYTMSVSGMNHANLPLQQQQQLIKTQQLSPGNCPQMPIQSSQYSGHLITEQPMSANFHNNQGQVEQSRENDQMNNNVHIHPQTQVPNNLAGPQSNQQQQQQQQYINQLNQNFSKLSIKPPVMNGQMPNHVQQMNGNFGPSTPTTSHHSSPSSVNNQLTGHGVQQANNLNGHHQKMNGTSNNVANVQNNNVTNNSKSPLHSPNTPNNTNNVQTSVASMTGAGQTMAPQVPPHAGQQRVTHEQFRAALQMVVNPGDPREFLNNFIKIGEGSTGIVCIAYDKNTQRQVAVKKMDLRKQQRRELLFNEVVIMRDHHHANIVEMYNSFLVEDELWVVMEFLQGGALTDIVTHARMDEEQIATVCKQCLKALAYLHSQGVIHRDIKSDSILLASDGRVKLSDFGFCAQVSNELPKRKSLVGTPYWMAPEVISRLPYGPEVDIWSLGIMVIEMVDGEPPFFNEPPLQAMRRIRDMPPPKLKNANKVSPNLLGFLEKMLVRDPGKRATASDLLQHPFLRLAGPPRLLVPLMRTSS</sequence>
<dbReference type="InterPro" id="IPR051931">
    <property type="entry name" value="PAK3-like"/>
</dbReference>
<dbReference type="OMA" id="NEWLRIS"/>
<dbReference type="CDD" id="cd01093">
    <property type="entry name" value="CRIB_PAK_like"/>
    <property type="match status" value="1"/>
</dbReference>
<feature type="binding site" evidence="7">
    <location>
        <position position="567"/>
    </location>
    <ligand>
        <name>ATP</name>
        <dbReference type="ChEBI" id="CHEBI:30616"/>
    </ligand>
</feature>
<dbReference type="InterPro" id="IPR000095">
    <property type="entry name" value="CRIB_dom"/>
</dbReference>
<comment type="caution">
    <text evidence="11">The sequence shown here is derived from an EMBL/GenBank/DDBJ whole genome shotgun (WGS) entry which is preliminary data.</text>
</comment>
<evidence type="ECO:0000256" key="8">
    <source>
        <dbReference type="SAM" id="MobiDB-lite"/>
    </source>
</evidence>
<evidence type="ECO:0000256" key="6">
    <source>
        <dbReference type="ARBA" id="ARBA00022840"/>
    </source>
</evidence>
<evidence type="ECO:0000256" key="5">
    <source>
        <dbReference type="ARBA" id="ARBA00022777"/>
    </source>
</evidence>
<keyword evidence="2" id="KW-0723">Serine/threonine-protein kinase</keyword>
<dbReference type="Pfam" id="PF00786">
    <property type="entry name" value="PBD"/>
    <property type="match status" value="1"/>
</dbReference>
<evidence type="ECO:0000256" key="1">
    <source>
        <dbReference type="ARBA" id="ARBA00012513"/>
    </source>
</evidence>
<feature type="region of interest" description="Disordered" evidence="8">
    <location>
        <begin position="395"/>
        <end position="485"/>
    </location>
</feature>
<keyword evidence="6 7" id="KW-0067">ATP-binding</keyword>
<dbReference type="SUPFAM" id="SSF56112">
    <property type="entry name" value="Protein kinase-like (PK-like)"/>
    <property type="match status" value="1"/>
</dbReference>
<dbReference type="PROSITE" id="PS50011">
    <property type="entry name" value="PROTEIN_KINASE_DOM"/>
    <property type="match status" value="1"/>
</dbReference>
<keyword evidence="4 7" id="KW-0547">Nucleotide-binding</keyword>
<keyword evidence="12" id="KW-1185">Reference proteome</keyword>
<evidence type="ECO:0000313" key="11">
    <source>
        <dbReference type="EMBL" id="KAJ6218301.1"/>
    </source>
</evidence>
<evidence type="ECO:0000259" key="9">
    <source>
        <dbReference type="PROSITE" id="PS50011"/>
    </source>
</evidence>
<dbReference type="InterPro" id="IPR017441">
    <property type="entry name" value="Protein_kinase_ATP_BS"/>
</dbReference>
<accession>A0A9Q0RL32</accession>
<feature type="compositionally biased region" description="Low complexity" evidence="8">
    <location>
        <begin position="417"/>
        <end position="430"/>
    </location>
</feature>
<gene>
    <name evidence="11" type="ORF">RDWZM_009458</name>
</gene>
<dbReference type="InterPro" id="IPR033923">
    <property type="entry name" value="PAK_BD"/>
</dbReference>
<dbReference type="SMART" id="SM00285">
    <property type="entry name" value="PBD"/>
    <property type="match status" value="1"/>
</dbReference>
<dbReference type="InterPro" id="IPR000719">
    <property type="entry name" value="Prot_kinase_dom"/>
</dbReference>
<dbReference type="GO" id="GO:0004674">
    <property type="term" value="F:protein serine/threonine kinase activity"/>
    <property type="evidence" value="ECO:0007669"/>
    <property type="project" value="UniProtKB-KW"/>
</dbReference>
<evidence type="ECO:0000259" key="10">
    <source>
        <dbReference type="PROSITE" id="PS50108"/>
    </source>
</evidence>
<dbReference type="PROSITE" id="PS00107">
    <property type="entry name" value="PROTEIN_KINASE_ATP"/>
    <property type="match status" value="1"/>
</dbReference>
<keyword evidence="3" id="KW-0808">Transferase</keyword>
<feature type="region of interest" description="Disordered" evidence="8">
    <location>
        <begin position="356"/>
        <end position="381"/>
    </location>
</feature>
<feature type="domain" description="Protein kinase" evidence="9">
    <location>
        <begin position="537"/>
        <end position="788"/>
    </location>
</feature>
<name>A0A9Q0RL32_BLOTA</name>
<dbReference type="PROSITE" id="PS50108">
    <property type="entry name" value="CRIB"/>
    <property type="match status" value="1"/>
</dbReference>
<feature type="compositionally biased region" description="Low complexity" evidence="8">
    <location>
        <begin position="458"/>
        <end position="471"/>
    </location>
</feature>
<protein>
    <recommendedName>
        <fullName evidence="1">non-specific serine/threonine protein kinase</fullName>
        <ecNumber evidence="1">2.7.11.1</ecNumber>
    </recommendedName>
</protein>
<keyword evidence="5" id="KW-0418">Kinase</keyword>
<dbReference type="FunFam" id="1.10.510.10:FF:000073">
    <property type="entry name" value="Non-specific serine/threonine protein kinase"/>
    <property type="match status" value="1"/>
</dbReference>
<evidence type="ECO:0000256" key="4">
    <source>
        <dbReference type="ARBA" id="ARBA00022741"/>
    </source>
</evidence>
<evidence type="ECO:0000313" key="12">
    <source>
        <dbReference type="Proteomes" id="UP001142055"/>
    </source>
</evidence>
<dbReference type="Proteomes" id="UP001142055">
    <property type="component" value="Chromosome 3"/>
</dbReference>
<dbReference type="GO" id="GO:0005524">
    <property type="term" value="F:ATP binding"/>
    <property type="evidence" value="ECO:0007669"/>
    <property type="project" value="UniProtKB-UniRule"/>
</dbReference>
<dbReference type="InterPro" id="IPR011009">
    <property type="entry name" value="Kinase-like_dom_sf"/>
</dbReference>
<feature type="compositionally biased region" description="Polar residues" evidence="8">
    <location>
        <begin position="431"/>
        <end position="457"/>
    </location>
</feature>
<dbReference type="InterPro" id="IPR036936">
    <property type="entry name" value="CRIB_dom_sf"/>
</dbReference>
<feature type="domain" description="CRIB" evidence="10">
    <location>
        <begin position="11"/>
        <end position="24"/>
    </location>
</feature>
<dbReference type="Gene3D" id="3.30.200.20">
    <property type="entry name" value="Phosphorylase Kinase, domain 1"/>
    <property type="match status" value="1"/>
</dbReference>
<feature type="compositionally biased region" description="Low complexity" evidence="8">
    <location>
        <begin position="371"/>
        <end position="381"/>
    </location>
</feature>
<dbReference type="PANTHER" id="PTHR45832:SF8">
    <property type="entry name" value="PROTEIN KINASE DOMAIN-CONTAINING PROTEIN"/>
    <property type="match status" value="1"/>
</dbReference>
<dbReference type="AlphaFoldDB" id="A0A9Q0RL32"/>
<dbReference type="Pfam" id="PF00069">
    <property type="entry name" value="Pkinase"/>
    <property type="match status" value="1"/>
</dbReference>
<dbReference type="EC" id="2.7.11.1" evidence="1"/>
<dbReference type="Gene3D" id="3.90.810.10">
    <property type="entry name" value="CRIB domain"/>
    <property type="match status" value="1"/>
</dbReference>
<dbReference type="FunFam" id="3.90.810.10:FF:000002">
    <property type="entry name" value="Non-specific serine/threonine protein kinase"/>
    <property type="match status" value="1"/>
</dbReference>
<feature type="compositionally biased region" description="Polar residues" evidence="8">
    <location>
        <begin position="356"/>
        <end position="370"/>
    </location>
</feature>
<dbReference type="CDD" id="cd06648">
    <property type="entry name" value="STKc_PAK_II"/>
    <property type="match status" value="1"/>
</dbReference>